<evidence type="ECO:0000313" key="3">
    <source>
        <dbReference type="EMBL" id="KAK3353779.1"/>
    </source>
</evidence>
<evidence type="ECO:0000256" key="1">
    <source>
        <dbReference type="SAM" id="MobiDB-lite"/>
    </source>
</evidence>
<evidence type="ECO:0000259" key="2">
    <source>
        <dbReference type="Pfam" id="PF14420"/>
    </source>
</evidence>
<evidence type="ECO:0000313" key="4">
    <source>
        <dbReference type="Proteomes" id="UP001275084"/>
    </source>
</evidence>
<sequence>MDLPYHLPEHSYSPSFGTGICSRRHDKEDSDNETALVSQAAPGPPADYAHDAEPGSQSLVFQPRVAPHFVINSKQGIYASQEDWETHRATITRLYLYEEMTLKQVRKHMEDSHFFYATEKMYKMRIKKWGLEKYNNMARVAYMVRLKRERDAVGKESDFTVRNRPVDWADIERYLKRKPDVIAKIEGGVVEVGNAAMGIVCRTPSPDPAVMLSVPPKLEGPRDVGATGDVLGLFRDYMDGSFDSGLWRYSEIAKSYLGPQGMIANYRMCTWTSDVWTAVKRGKDDGEIIQRLNELMDHLGSLIKDQDVTLFTELIRCFYYLYTWRPAVCRLVVGFVADLCQVILSARHPLTLAWRCLLSLEIEGFQAVLEKSAMFRLEYIASRDRGDETRALSFEEYFLALTMRWQHNGKEIDRVIDWIDEQVHRPGDVVTGDYCRLLLRLAMPRIFFGHHKKAARTLSQISNWVSENDSDNPYFTYINSSYSFLMSLYYTDIGEPESAKEWADRGVQSCIRSWHPSKHLLSHTIYYLMGFGTNSNPEKEALWTTMMEDAVHQTRAAWAKTKKQFASLYTCKTKQAVVFLAGKGLKEFGSGDNEADPELKAIVDREEDPVPNKDHSKCGTKTTIDHDGNPQVHGECCVVIGCNYEGLCSRIDCIEYRERILKDEENRRTEYPGYRGFQSERPLEHDTD</sequence>
<gene>
    <name evidence="3" type="ORF">B0T25DRAFT_608241</name>
</gene>
<feature type="domain" description="Clr5" evidence="2">
    <location>
        <begin position="80"/>
        <end position="133"/>
    </location>
</feature>
<dbReference type="Proteomes" id="UP001275084">
    <property type="component" value="Unassembled WGS sequence"/>
</dbReference>
<dbReference type="InterPro" id="IPR025676">
    <property type="entry name" value="Clr5_dom"/>
</dbReference>
<keyword evidence="4" id="KW-1185">Reference proteome</keyword>
<protein>
    <recommendedName>
        <fullName evidence="2">Clr5 domain-containing protein</fullName>
    </recommendedName>
</protein>
<accession>A0AAJ0HJZ7</accession>
<reference evidence="3" key="2">
    <citation type="submission" date="2023-06" db="EMBL/GenBank/DDBJ databases">
        <authorList>
            <consortium name="Lawrence Berkeley National Laboratory"/>
            <person name="Haridas S."/>
            <person name="Hensen N."/>
            <person name="Bonometti L."/>
            <person name="Westerberg I."/>
            <person name="Brannstrom I.O."/>
            <person name="Guillou S."/>
            <person name="Cros-Aarteil S."/>
            <person name="Calhoun S."/>
            <person name="Kuo A."/>
            <person name="Mondo S."/>
            <person name="Pangilinan J."/>
            <person name="Riley R."/>
            <person name="Labutti K."/>
            <person name="Andreopoulos B."/>
            <person name="Lipzen A."/>
            <person name="Chen C."/>
            <person name="Yanf M."/>
            <person name="Daum C."/>
            <person name="Ng V."/>
            <person name="Clum A."/>
            <person name="Steindorff A."/>
            <person name="Ohm R."/>
            <person name="Martin F."/>
            <person name="Silar P."/>
            <person name="Natvig D."/>
            <person name="Lalanne C."/>
            <person name="Gautier V."/>
            <person name="Ament-Velasquez S.L."/>
            <person name="Kruys A."/>
            <person name="Hutchinson M.I."/>
            <person name="Powell A.J."/>
            <person name="Barry K."/>
            <person name="Miller A.N."/>
            <person name="Grigoriev I.V."/>
            <person name="Debuchy R."/>
            <person name="Gladieux P."/>
            <person name="Thoren M.H."/>
            <person name="Johannesson H."/>
        </authorList>
    </citation>
    <scope>NUCLEOTIDE SEQUENCE</scope>
    <source>
        <strain evidence="3">CBS 955.72</strain>
    </source>
</reference>
<proteinExistence type="predicted"/>
<comment type="caution">
    <text evidence="3">The sequence shown here is derived from an EMBL/GenBank/DDBJ whole genome shotgun (WGS) entry which is preliminary data.</text>
</comment>
<organism evidence="3 4">
    <name type="scientific">Lasiosphaeria hispida</name>
    <dbReference type="NCBI Taxonomy" id="260671"/>
    <lineage>
        <taxon>Eukaryota</taxon>
        <taxon>Fungi</taxon>
        <taxon>Dikarya</taxon>
        <taxon>Ascomycota</taxon>
        <taxon>Pezizomycotina</taxon>
        <taxon>Sordariomycetes</taxon>
        <taxon>Sordariomycetidae</taxon>
        <taxon>Sordariales</taxon>
        <taxon>Lasiosphaeriaceae</taxon>
        <taxon>Lasiosphaeria</taxon>
    </lineage>
</organism>
<reference evidence="3" key="1">
    <citation type="journal article" date="2023" name="Mol. Phylogenet. Evol.">
        <title>Genome-scale phylogeny and comparative genomics of the fungal order Sordariales.</title>
        <authorList>
            <person name="Hensen N."/>
            <person name="Bonometti L."/>
            <person name="Westerberg I."/>
            <person name="Brannstrom I.O."/>
            <person name="Guillou S."/>
            <person name="Cros-Aarteil S."/>
            <person name="Calhoun S."/>
            <person name="Haridas S."/>
            <person name="Kuo A."/>
            <person name="Mondo S."/>
            <person name="Pangilinan J."/>
            <person name="Riley R."/>
            <person name="LaButti K."/>
            <person name="Andreopoulos B."/>
            <person name="Lipzen A."/>
            <person name="Chen C."/>
            <person name="Yan M."/>
            <person name="Daum C."/>
            <person name="Ng V."/>
            <person name="Clum A."/>
            <person name="Steindorff A."/>
            <person name="Ohm R.A."/>
            <person name="Martin F."/>
            <person name="Silar P."/>
            <person name="Natvig D.O."/>
            <person name="Lalanne C."/>
            <person name="Gautier V."/>
            <person name="Ament-Velasquez S.L."/>
            <person name="Kruys A."/>
            <person name="Hutchinson M.I."/>
            <person name="Powell A.J."/>
            <person name="Barry K."/>
            <person name="Miller A.N."/>
            <person name="Grigoriev I.V."/>
            <person name="Debuchy R."/>
            <person name="Gladieux P."/>
            <person name="Hiltunen Thoren M."/>
            <person name="Johannesson H."/>
        </authorList>
    </citation>
    <scope>NUCLEOTIDE SEQUENCE</scope>
    <source>
        <strain evidence="3">CBS 955.72</strain>
    </source>
</reference>
<dbReference type="EMBL" id="JAUIQD010000004">
    <property type="protein sequence ID" value="KAK3353779.1"/>
    <property type="molecule type" value="Genomic_DNA"/>
</dbReference>
<dbReference type="Pfam" id="PF14420">
    <property type="entry name" value="Clr5"/>
    <property type="match status" value="1"/>
</dbReference>
<dbReference type="AlphaFoldDB" id="A0AAJ0HJZ7"/>
<feature type="region of interest" description="Disordered" evidence="1">
    <location>
        <begin position="667"/>
        <end position="688"/>
    </location>
</feature>
<feature type="region of interest" description="Disordered" evidence="1">
    <location>
        <begin position="16"/>
        <end position="54"/>
    </location>
</feature>
<dbReference type="PANTHER" id="PTHR38788:SF3">
    <property type="entry name" value="CLR5 DOMAIN-CONTAINING PROTEIN"/>
    <property type="match status" value="1"/>
</dbReference>
<dbReference type="PANTHER" id="PTHR38788">
    <property type="entry name" value="CLR5 DOMAIN-CONTAINING PROTEIN"/>
    <property type="match status" value="1"/>
</dbReference>
<name>A0AAJ0HJZ7_9PEZI</name>